<protein>
    <submittedName>
        <fullName evidence="1">Uncharacterized protein</fullName>
    </submittedName>
</protein>
<dbReference type="EMBL" id="VEVO01000016">
    <property type="protein sequence ID" value="KAF0028769.1"/>
    <property type="molecule type" value="Genomic_DNA"/>
</dbReference>
<dbReference type="Proteomes" id="UP000438429">
    <property type="component" value="Unassembled WGS sequence"/>
</dbReference>
<comment type="caution">
    <text evidence="1">The sequence shown here is derived from an EMBL/GenBank/DDBJ whole genome shotgun (WGS) entry which is preliminary data.</text>
</comment>
<proteinExistence type="predicted"/>
<organism evidence="1 2">
    <name type="scientific">Scophthalmus maximus</name>
    <name type="common">Turbot</name>
    <name type="synonym">Psetta maxima</name>
    <dbReference type="NCBI Taxonomy" id="52904"/>
    <lineage>
        <taxon>Eukaryota</taxon>
        <taxon>Metazoa</taxon>
        <taxon>Chordata</taxon>
        <taxon>Craniata</taxon>
        <taxon>Vertebrata</taxon>
        <taxon>Euteleostomi</taxon>
        <taxon>Actinopterygii</taxon>
        <taxon>Neopterygii</taxon>
        <taxon>Teleostei</taxon>
        <taxon>Neoteleostei</taxon>
        <taxon>Acanthomorphata</taxon>
        <taxon>Carangaria</taxon>
        <taxon>Pleuronectiformes</taxon>
        <taxon>Pleuronectoidei</taxon>
        <taxon>Scophthalmidae</taxon>
        <taxon>Scophthalmus</taxon>
    </lineage>
</organism>
<dbReference type="AlphaFoldDB" id="A0A6A4S895"/>
<evidence type="ECO:0000313" key="2">
    <source>
        <dbReference type="Proteomes" id="UP000438429"/>
    </source>
</evidence>
<gene>
    <name evidence="1" type="ORF">F2P81_017874</name>
</gene>
<reference evidence="1 2" key="1">
    <citation type="submission" date="2019-06" db="EMBL/GenBank/DDBJ databases">
        <title>Draft genomes of female and male turbot (Scophthalmus maximus).</title>
        <authorList>
            <person name="Xu H."/>
            <person name="Xu X.-W."/>
            <person name="Shao C."/>
            <person name="Chen S."/>
        </authorList>
    </citation>
    <scope>NUCLEOTIDE SEQUENCE [LARGE SCALE GENOMIC DNA]</scope>
    <source>
        <strain evidence="1">Ysfricsl-2016a</strain>
        <tissue evidence="1">Blood</tissue>
    </source>
</reference>
<accession>A0A6A4S895</accession>
<sequence>MLLFTLKRTVMTSLYDPLPRVHQLVPCCSAGELDPNITRLDSASPRLQALPPLPWQLSVLRRRLEAAKLSLDE</sequence>
<name>A0A6A4S895_SCOMX</name>
<evidence type="ECO:0000313" key="1">
    <source>
        <dbReference type="EMBL" id="KAF0028769.1"/>
    </source>
</evidence>